<dbReference type="PANTHER" id="PTHR30189">
    <property type="entry name" value="LPS-ASSEMBLY PROTEIN"/>
    <property type="match status" value="1"/>
</dbReference>
<dbReference type="Pfam" id="PF04453">
    <property type="entry name" value="LptD"/>
    <property type="match status" value="1"/>
</dbReference>
<feature type="domain" description="LptD C-terminal" evidence="1">
    <location>
        <begin position="185"/>
        <end position="366"/>
    </location>
</feature>
<dbReference type="GO" id="GO:0009279">
    <property type="term" value="C:cell outer membrane"/>
    <property type="evidence" value="ECO:0007669"/>
    <property type="project" value="TreeGrafter"/>
</dbReference>
<organism evidence="2">
    <name type="scientific">marine metagenome</name>
    <dbReference type="NCBI Taxonomy" id="408172"/>
    <lineage>
        <taxon>unclassified sequences</taxon>
        <taxon>metagenomes</taxon>
        <taxon>ecological metagenomes</taxon>
    </lineage>
</organism>
<dbReference type="PANTHER" id="PTHR30189:SF1">
    <property type="entry name" value="LPS-ASSEMBLY PROTEIN LPTD"/>
    <property type="match status" value="1"/>
</dbReference>
<protein>
    <recommendedName>
        <fullName evidence="1">LptD C-terminal domain-containing protein</fullName>
    </recommendedName>
</protein>
<name>A0A382NB38_9ZZZZ</name>
<feature type="non-terminal residue" evidence="2">
    <location>
        <position position="371"/>
    </location>
</feature>
<dbReference type="AlphaFoldDB" id="A0A382NB38"/>
<accession>A0A382NB38</accession>
<reference evidence="2" key="1">
    <citation type="submission" date="2018-05" db="EMBL/GenBank/DDBJ databases">
        <authorList>
            <person name="Lanie J.A."/>
            <person name="Ng W.-L."/>
            <person name="Kazmierczak K.M."/>
            <person name="Andrzejewski T.M."/>
            <person name="Davidsen T.M."/>
            <person name="Wayne K.J."/>
            <person name="Tettelin H."/>
            <person name="Glass J.I."/>
            <person name="Rusch D."/>
            <person name="Podicherti R."/>
            <person name="Tsui H.-C.T."/>
            <person name="Winkler M.E."/>
        </authorList>
    </citation>
    <scope>NUCLEOTIDE SEQUENCE</scope>
</reference>
<gene>
    <name evidence="2" type="ORF">METZ01_LOCUS310399</name>
</gene>
<dbReference type="EMBL" id="UINC01098770">
    <property type="protein sequence ID" value="SVC57545.1"/>
    <property type="molecule type" value="Genomic_DNA"/>
</dbReference>
<dbReference type="InterPro" id="IPR050218">
    <property type="entry name" value="LptD"/>
</dbReference>
<proteinExistence type="predicted"/>
<dbReference type="InterPro" id="IPR007543">
    <property type="entry name" value="LptD_C"/>
</dbReference>
<evidence type="ECO:0000313" key="2">
    <source>
        <dbReference type="EMBL" id="SVC57545.1"/>
    </source>
</evidence>
<sequence>YSLRVPYYFNIAPDRDLVVAMKYMSSRGFIYEGKYRQLIAPKITEDDEHSLWEIETRYLSDDKITNLNRWLIDTSIELDISEKTHLSAQYYRVSDAKYFEEVARTNTNVKTLKSNLKLNYDNPSTNLEAAILTEDEQVVNAGTPVYTRALEGSISKTFRFGKKKDSIATVLNEDEQVVKARKPTTDVTVNFVSTKFNHNDSSKESGVRTHGKLNISRQLASPHFPIITPNANISLTHYNLNNSSSNITRTIGGGGVDIDFSINNKANLFGREVDHRLSPIIRYNYRAKELQGNIPVFDSTDKYDDIITFADLTSGERYTGLDRITNANDFTLSIESSHRDVNALDDDKDLLNMKIAQSFYTDDEVVSDTAN</sequence>
<evidence type="ECO:0000259" key="1">
    <source>
        <dbReference type="Pfam" id="PF04453"/>
    </source>
</evidence>
<feature type="non-terminal residue" evidence="2">
    <location>
        <position position="1"/>
    </location>
</feature>
<dbReference type="GO" id="GO:0061024">
    <property type="term" value="P:membrane organization"/>
    <property type="evidence" value="ECO:0007669"/>
    <property type="project" value="InterPro"/>
</dbReference>
<dbReference type="GO" id="GO:1990351">
    <property type="term" value="C:transporter complex"/>
    <property type="evidence" value="ECO:0007669"/>
    <property type="project" value="TreeGrafter"/>
</dbReference>